<evidence type="ECO:0000259" key="4">
    <source>
        <dbReference type="Pfam" id="PF12890"/>
    </source>
</evidence>
<dbReference type="RefSeq" id="WP_212694085.1">
    <property type="nucleotide sequence ID" value="NZ_CP058649.1"/>
</dbReference>
<keyword evidence="2" id="KW-0665">Pyrimidine biosynthesis</keyword>
<dbReference type="GO" id="GO:0046872">
    <property type="term" value="F:metal ion binding"/>
    <property type="evidence" value="ECO:0007669"/>
    <property type="project" value="InterPro"/>
</dbReference>
<dbReference type="KEGG" id="vpy:HZI73_14385"/>
<dbReference type="GO" id="GO:0004038">
    <property type="term" value="F:allantoinase activity"/>
    <property type="evidence" value="ECO:0007669"/>
    <property type="project" value="TreeGrafter"/>
</dbReference>
<evidence type="ECO:0000313" key="5">
    <source>
        <dbReference type="EMBL" id="QUI23401.1"/>
    </source>
</evidence>
<feature type="domain" description="Dihydroorotase catalytic" evidence="4">
    <location>
        <begin position="50"/>
        <end position="238"/>
    </location>
</feature>
<dbReference type="PANTHER" id="PTHR43668">
    <property type="entry name" value="ALLANTOINASE"/>
    <property type="match status" value="1"/>
</dbReference>
<dbReference type="InterPro" id="IPR050138">
    <property type="entry name" value="DHOase/Allantoinase_Hydrolase"/>
</dbReference>
<dbReference type="InterPro" id="IPR032466">
    <property type="entry name" value="Metal_Hydrolase"/>
</dbReference>
<dbReference type="SUPFAM" id="SSF51338">
    <property type="entry name" value="Composite domain of metallo-dependent hydrolases"/>
    <property type="match status" value="1"/>
</dbReference>
<keyword evidence="1" id="KW-0862">Zinc</keyword>
<dbReference type="Pfam" id="PF12890">
    <property type="entry name" value="DHOase"/>
    <property type="match status" value="1"/>
</dbReference>
<keyword evidence="6" id="KW-1185">Reference proteome</keyword>
<dbReference type="InterPro" id="IPR013108">
    <property type="entry name" value="Amidohydro_3"/>
</dbReference>
<organism evidence="5 6">
    <name type="scientific">Vallitalea pronyensis</name>
    <dbReference type="NCBI Taxonomy" id="1348613"/>
    <lineage>
        <taxon>Bacteria</taxon>
        <taxon>Bacillati</taxon>
        <taxon>Bacillota</taxon>
        <taxon>Clostridia</taxon>
        <taxon>Lachnospirales</taxon>
        <taxon>Vallitaleaceae</taxon>
        <taxon>Vallitalea</taxon>
    </lineage>
</organism>
<dbReference type="PANTHER" id="PTHR43668:SF2">
    <property type="entry name" value="ALLANTOINASE"/>
    <property type="match status" value="1"/>
</dbReference>
<dbReference type="InterPro" id="IPR024403">
    <property type="entry name" value="DHOase_cat"/>
</dbReference>
<gene>
    <name evidence="5" type="ORF">HZI73_14385</name>
</gene>
<dbReference type="Gene3D" id="2.30.40.10">
    <property type="entry name" value="Urease, subunit C, domain 1"/>
    <property type="match status" value="1"/>
</dbReference>
<dbReference type="Gene3D" id="3.20.20.140">
    <property type="entry name" value="Metal-dependent hydrolases"/>
    <property type="match status" value="1"/>
</dbReference>
<protein>
    <submittedName>
        <fullName evidence="5">Dihydroorotase</fullName>
    </submittedName>
</protein>
<dbReference type="GO" id="GO:0005737">
    <property type="term" value="C:cytoplasm"/>
    <property type="evidence" value="ECO:0007669"/>
    <property type="project" value="TreeGrafter"/>
</dbReference>
<dbReference type="EMBL" id="CP058649">
    <property type="protein sequence ID" value="QUI23401.1"/>
    <property type="molecule type" value="Genomic_DNA"/>
</dbReference>
<sequence>MYNLLIKNGTVLTEEGHLEPLDILINQGKITEIAPDLSSEGYYTVDATDKIVIPGLIDMHCEICEPGYEHRENLVTASQSAARGGFTSITCNPNTLPAIDNKTVVEYIKAKSVTDAVTHLFPYGCLTKGCENKELTEYGEMQLSGAVALSDGDVPIQDNSLVRKIFRYVSMLDMPIIMHCEDTSISNNSGIHEGYTSTRLGLKGFPVVAETMHLVRNILLSKEYHIHLHIAHVSTKESVDLIRIAKAQGVQITAETSPRYFILEETMADHYNTFAKVSPPIRTKEDIEGIIAGLKDGTIDVISSDHKPNTIDSKQLEFQVASFGFSSFETAFKLAYTHLVSTHQLSLKELVQKMSINPAQILGIHKGQIKAGYDADLVIIDPNDTHSINPNDFLSKAKYSLYEGIEVDVNITNTIIDGKNYDYDL</sequence>
<accession>A0A8J8MKX4</accession>
<feature type="domain" description="Amidohydrolase 3" evidence="3">
    <location>
        <begin position="343"/>
        <end position="404"/>
    </location>
</feature>
<dbReference type="InterPro" id="IPR004722">
    <property type="entry name" value="DHOase"/>
</dbReference>
<dbReference type="AlphaFoldDB" id="A0A8J8MKX4"/>
<evidence type="ECO:0000313" key="6">
    <source>
        <dbReference type="Proteomes" id="UP000683246"/>
    </source>
</evidence>
<dbReference type="NCBIfam" id="TIGR00857">
    <property type="entry name" value="pyrC_multi"/>
    <property type="match status" value="1"/>
</dbReference>
<dbReference type="Proteomes" id="UP000683246">
    <property type="component" value="Chromosome"/>
</dbReference>
<evidence type="ECO:0000256" key="2">
    <source>
        <dbReference type="ARBA" id="ARBA00022975"/>
    </source>
</evidence>
<evidence type="ECO:0000256" key="1">
    <source>
        <dbReference type="ARBA" id="ARBA00022833"/>
    </source>
</evidence>
<evidence type="ECO:0000259" key="3">
    <source>
        <dbReference type="Pfam" id="PF07969"/>
    </source>
</evidence>
<dbReference type="GO" id="GO:0006221">
    <property type="term" value="P:pyrimidine nucleotide biosynthetic process"/>
    <property type="evidence" value="ECO:0007669"/>
    <property type="project" value="UniProtKB-KW"/>
</dbReference>
<dbReference type="SUPFAM" id="SSF51556">
    <property type="entry name" value="Metallo-dependent hydrolases"/>
    <property type="match status" value="1"/>
</dbReference>
<dbReference type="GO" id="GO:0006145">
    <property type="term" value="P:purine nucleobase catabolic process"/>
    <property type="evidence" value="ECO:0007669"/>
    <property type="project" value="TreeGrafter"/>
</dbReference>
<dbReference type="CDD" id="cd01317">
    <property type="entry name" value="DHOase_IIa"/>
    <property type="match status" value="1"/>
</dbReference>
<dbReference type="InterPro" id="IPR011059">
    <property type="entry name" value="Metal-dep_hydrolase_composite"/>
</dbReference>
<reference evidence="5" key="1">
    <citation type="submission" date="2020-07" db="EMBL/GenBank/DDBJ databases">
        <title>Vallitalea pronyensis genome.</title>
        <authorList>
            <person name="Postec A."/>
        </authorList>
    </citation>
    <scope>NUCLEOTIDE SEQUENCE</scope>
    <source>
        <strain evidence="5">FatNI3</strain>
    </source>
</reference>
<dbReference type="Pfam" id="PF07969">
    <property type="entry name" value="Amidohydro_3"/>
    <property type="match status" value="1"/>
</dbReference>
<proteinExistence type="predicted"/>
<dbReference type="GO" id="GO:0004151">
    <property type="term" value="F:dihydroorotase activity"/>
    <property type="evidence" value="ECO:0007669"/>
    <property type="project" value="InterPro"/>
</dbReference>
<name>A0A8J8MKX4_9FIRM</name>